<evidence type="ECO:0000256" key="7">
    <source>
        <dbReference type="ARBA" id="ARBA00048628"/>
    </source>
</evidence>
<evidence type="ECO:0000313" key="9">
    <source>
        <dbReference type="EMBL" id="AST58465.1"/>
    </source>
</evidence>
<evidence type="ECO:0000256" key="8">
    <source>
        <dbReference type="RuleBase" id="RU003862"/>
    </source>
</evidence>
<proteinExistence type="inferred from homology"/>
<dbReference type="CDD" id="cd00537">
    <property type="entry name" value="MTHFR"/>
    <property type="match status" value="1"/>
</dbReference>
<dbReference type="Proteomes" id="UP000215301">
    <property type="component" value="Unassembled WGS sequence"/>
</dbReference>
<evidence type="ECO:0000256" key="2">
    <source>
        <dbReference type="ARBA" id="ARBA00004777"/>
    </source>
</evidence>
<gene>
    <name evidence="10" type="ORF">CE561_00290</name>
    <name evidence="9" type="ORF">Thert_02615</name>
</gene>
<evidence type="ECO:0000313" key="10">
    <source>
        <dbReference type="EMBL" id="OXT09447.1"/>
    </source>
</evidence>
<evidence type="ECO:0000256" key="4">
    <source>
        <dbReference type="ARBA" id="ARBA00022630"/>
    </source>
</evidence>
<evidence type="ECO:0000256" key="1">
    <source>
        <dbReference type="ARBA" id="ARBA00001974"/>
    </source>
</evidence>
<reference evidence="10 12" key="2">
    <citation type="submission" date="2017-06" db="EMBL/GenBank/DDBJ databases">
        <title>Isolation and characterization of a thermophilic and butanogenic Thermoanaerobacterium thermosaccharolyticum M5 capable of efficient degradation of hemicellulose.</title>
        <authorList>
            <person name="Xin F."/>
            <person name="Jiang Y."/>
        </authorList>
    </citation>
    <scope>NUCLEOTIDE SEQUENCE [LARGE SCALE GENOMIC DNA]</scope>
    <source>
        <strain evidence="10 12">M5</strain>
    </source>
</reference>
<dbReference type="OMA" id="SRAVMRM"/>
<dbReference type="EMBL" id="NKHD01000002">
    <property type="protein sequence ID" value="OXT09447.1"/>
    <property type="molecule type" value="Genomic_DNA"/>
</dbReference>
<dbReference type="Proteomes" id="UP000214975">
    <property type="component" value="Chromosome"/>
</dbReference>
<dbReference type="RefSeq" id="WP_013297363.1">
    <property type="nucleotide sequence ID" value="NZ_CP016893.1"/>
</dbReference>
<dbReference type="SUPFAM" id="SSF51730">
    <property type="entry name" value="FAD-linked oxidoreductase"/>
    <property type="match status" value="1"/>
</dbReference>
<dbReference type="GO" id="GO:0005829">
    <property type="term" value="C:cytosol"/>
    <property type="evidence" value="ECO:0007669"/>
    <property type="project" value="TreeGrafter"/>
</dbReference>
<dbReference type="PANTHER" id="PTHR45754:SF3">
    <property type="entry name" value="METHYLENETETRAHYDROFOLATE REDUCTASE (NADPH)"/>
    <property type="match status" value="1"/>
</dbReference>
<dbReference type="EMBL" id="CP016893">
    <property type="protein sequence ID" value="AST58465.1"/>
    <property type="molecule type" value="Genomic_DNA"/>
</dbReference>
<keyword evidence="5 8" id="KW-0274">FAD</keyword>
<accession>A0A231VN52</accession>
<evidence type="ECO:0000256" key="3">
    <source>
        <dbReference type="ARBA" id="ARBA00006743"/>
    </source>
</evidence>
<dbReference type="GO" id="GO:0071949">
    <property type="term" value="F:FAD binding"/>
    <property type="evidence" value="ECO:0007669"/>
    <property type="project" value="TreeGrafter"/>
</dbReference>
<comment type="catalytic activity">
    <reaction evidence="7">
        <text>(6S)-5-methyl-5,6,7,8-tetrahydrofolate + NAD(+) = (6R)-5,10-methylene-5,6,7,8-tetrahydrofolate + NADH + H(+)</text>
        <dbReference type="Rhea" id="RHEA:19821"/>
        <dbReference type="ChEBI" id="CHEBI:15378"/>
        <dbReference type="ChEBI" id="CHEBI:15636"/>
        <dbReference type="ChEBI" id="CHEBI:18608"/>
        <dbReference type="ChEBI" id="CHEBI:57540"/>
        <dbReference type="ChEBI" id="CHEBI:57945"/>
        <dbReference type="EC" id="1.5.1.54"/>
    </reaction>
    <physiologicalReaction direction="right-to-left" evidence="7">
        <dbReference type="Rhea" id="RHEA:19823"/>
    </physiologicalReaction>
</comment>
<dbReference type="GO" id="GO:0009086">
    <property type="term" value="P:methionine biosynthetic process"/>
    <property type="evidence" value="ECO:0007669"/>
    <property type="project" value="TreeGrafter"/>
</dbReference>
<comment type="cofactor">
    <cofactor evidence="1 8">
        <name>FAD</name>
        <dbReference type="ChEBI" id="CHEBI:57692"/>
    </cofactor>
</comment>
<dbReference type="PANTHER" id="PTHR45754">
    <property type="entry name" value="METHYLENETETRAHYDROFOLATE REDUCTASE"/>
    <property type="match status" value="1"/>
</dbReference>
<dbReference type="GeneID" id="93863719"/>
<evidence type="ECO:0000313" key="11">
    <source>
        <dbReference type="Proteomes" id="UP000214975"/>
    </source>
</evidence>
<organism evidence="10 12">
    <name type="scientific">Thermoanaerobacterium thermosaccharolyticum</name>
    <name type="common">Clostridium thermosaccharolyticum</name>
    <dbReference type="NCBI Taxonomy" id="1517"/>
    <lineage>
        <taxon>Bacteria</taxon>
        <taxon>Bacillati</taxon>
        <taxon>Bacillota</taxon>
        <taxon>Clostridia</taxon>
        <taxon>Thermoanaerobacterales</taxon>
        <taxon>Thermoanaerobacteraceae</taxon>
        <taxon>Thermoanaerobacterium</taxon>
    </lineage>
</organism>
<dbReference type="Gene3D" id="3.20.20.220">
    <property type="match status" value="1"/>
</dbReference>
<dbReference type="InterPro" id="IPR029041">
    <property type="entry name" value="FAD-linked_oxidoreductase-like"/>
</dbReference>
<keyword evidence="6 8" id="KW-0560">Oxidoreductase</keyword>
<evidence type="ECO:0000256" key="5">
    <source>
        <dbReference type="ARBA" id="ARBA00022827"/>
    </source>
</evidence>
<dbReference type="InterPro" id="IPR003171">
    <property type="entry name" value="Mehydrof_redctse-like"/>
</dbReference>
<evidence type="ECO:0000256" key="6">
    <source>
        <dbReference type="ARBA" id="ARBA00023002"/>
    </source>
</evidence>
<protein>
    <recommendedName>
        <fullName evidence="8">Methylenetetrahydrofolate reductase</fullName>
    </recommendedName>
</protein>
<comment type="similarity">
    <text evidence="3 8">Belongs to the methylenetetrahydrofolate reductase family.</text>
</comment>
<evidence type="ECO:0000313" key="12">
    <source>
        <dbReference type="Proteomes" id="UP000215301"/>
    </source>
</evidence>
<keyword evidence="4 8" id="KW-0285">Flavoprotein</keyword>
<dbReference type="Pfam" id="PF02219">
    <property type="entry name" value="MTHFR"/>
    <property type="match status" value="1"/>
</dbReference>
<dbReference type="GO" id="GO:0106312">
    <property type="term" value="F:methylenetetrahydrofolate reductase (NADH) activity"/>
    <property type="evidence" value="ECO:0007669"/>
    <property type="project" value="UniProtKB-EC"/>
</dbReference>
<reference evidence="9 11" key="1">
    <citation type="submission" date="2016-08" db="EMBL/GenBank/DDBJ databases">
        <title>A novel genetic cassette of butanologenic Thermoanaerobacterium thermosaccharolyticum that directly convert cellulose to butanol.</title>
        <authorList>
            <person name="Li T."/>
            <person name="He J."/>
        </authorList>
    </citation>
    <scope>NUCLEOTIDE SEQUENCE [LARGE SCALE GENOMIC DNA]</scope>
    <source>
        <strain evidence="9 11">TG57</strain>
    </source>
</reference>
<comment type="pathway">
    <text evidence="2 8">One-carbon metabolism; tetrahydrofolate interconversion.</text>
</comment>
<dbReference type="UniPathway" id="UPA00193"/>
<sequence length="300" mass="33048">MLNSKNLCQKLNNREFVVTVEMSTPKGADISNSIEEARKLYGIVDALNITDCPMANMRMSPIALAHLLQNHLNIETIFHLTCRDRNLIGLQAELLGAYALGVRNILALTGDDPKRGDVPQATGVYDVDSIGLIKIAKSLNNGFDYSGNRLESSTSFCIGTTANPNDLSKESIEKLKIKIENGASFIQTQPVYDEKILYRFLDAISKFGIPVLVGVLPLKSYKMAVNLNAKVPGIEIPDYILERLKNNGKGEGLKIAVEFINKIKNLVSGVHIMPLGRTDIVVDIINNVKNIKTDIKKEVL</sequence>
<name>A0A231VN52_THETR</name>
<dbReference type="AlphaFoldDB" id="A0A231VN52"/>
<dbReference type="GO" id="GO:0035999">
    <property type="term" value="P:tetrahydrofolate interconversion"/>
    <property type="evidence" value="ECO:0007669"/>
    <property type="project" value="UniProtKB-UniPathway"/>
</dbReference>